<dbReference type="EMBL" id="JAGQDD010000002">
    <property type="protein sequence ID" value="MBQ0929845.1"/>
    <property type="molecule type" value="Genomic_DNA"/>
</dbReference>
<dbReference type="Proteomes" id="UP000676246">
    <property type="component" value="Unassembled WGS sequence"/>
</dbReference>
<protein>
    <submittedName>
        <fullName evidence="4">NAD(P)-binding domain-containing protein</fullName>
    </submittedName>
</protein>
<comment type="caution">
    <text evidence="4">The sequence shown here is derived from an EMBL/GenBank/DDBJ whole genome shotgun (WGS) entry which is preliminary data.</text>
</comment>
<name>A0A940Y7W5_9BURK</name>
<dbReference type="Gene3D" id="3.30.70.20">
    <property type="match status" value="1"/>
</dbReference>
<dbReference type="InterPro" id="IPR036188">
    <property type="entry name" value="FAD/NAD-bd_sf"/>
</dbReference>
<dbReference type="AlphaFoldDB" id="A0A940Y7W5"/>
<sequence length="434" mass="45790">MSLIAPYAVVLLLAVGLHLGWRRRRQRLDAQAHAQSVAAGLNEPATLHPVVDPARCIGSGTCVRDCPEGALGIVGGKAVLINASACIGHGACHAACPFDAISLVFGTARRGVDIPLLQPDFQTNVPGIYIAGELGGMGLIRKAAEQGRQAMEAIAGGRPRAVDADELDVLIVGAGPAGLSAGLAALERGHRFAILEQENSLGGSIFHYPRQKVAMTAPVKLSLVGLVKMNEISKEDLLAFWHGVTLQHQLPLQYGERMTGVRALDDGGFEVQTGRRIWRARSVLLAIGRRGTPRTLDVPGEDLPKVAYRLVDPVQYAGQAVLVVGGGDSALEAAIALAGEAGTQVTLSYRGEAFSRVKAKNRDTLAALQQAGRVDVQLGSQVERITPGEVLLRRADGMTRTLDNQAVIICAGGVLPTPLLQEIGIRFETKHGSA</sequence>
<dbReference type="Gene3D" id="3.50.50.60">
    <property type="entry name" value="FAD/NAD(P)-binding domain"/>
    <property type="match status" value="2"/>
</dbReference>
<evidence type="ECO:0000256" key="1">
    <source>
        <dbReference type="ARBA" id="ARBA00022630"/>
    </source>
</evidence>
<dbReference type="Pfam" id="PF13738">
    <property type="entry name" value="Pyr_redox_3"/>
    <property type="match status" value="1"/>
</dbReference>
<dbReference type="Pfam" id="PF13237">
    <property type="entry name" value="Fer4_10"/>
    <property type="match status" value="1"/>
</dbReference>
<dbReference type="InterPro" id="IPR050097">
    <property type="entry name" value="Ferredoxin-NADP_redctase_2"/>
</dbReference>
<reference evidence="4 5" key="1">
    <citation type="submission" date="2021-04" db="EMBL/GenBank/DDBJ databases">
        <title>The genome sequence of Ideonella sp. 3Y2.</title>
        <authorList>
            <person name="Liu Y."/>
        </authorList>
    </citation>
    <scope>NUCLEOTIDE SEQUENCE [LARGE SCALE GENOMIC DNA]</scope>
    <source>
        <strain evidence="4 5">3Y2</strain>
    </source>
</reference>
<dbReference type="PRINTS" id="PR00368">
    <property type="entry name" value="FADPNR"/>
</dbReference>
<keyword evidence="2" id="KW-0560">Oxidoreductase</keyword>
<gene>
    <name evidence="4" type="ORF">KAK03_05040</name>
</gene>
<evidence type="ECO:0000313" key="4">
    <source>
        <dbReference type="EMBL" id="MBQ0929845.1"/>
    </source>
</evidence>
<feature type="domain" description="4Fe-4S ferredoxin-type" evidence="3">
    <location>
        <begin position="47"/>
        <end position="76"/>
    </location>
</feature>
<dbReference type="GO" id="GO:0016491">
    <property type="term" value="F:oxidoreductase activity"/>
    <property type="evidence" value="ECO:0007669"/>
    <property type="project" value="UniProtKB-KW"/>
</dbReference>
<dbReference type="SUPFAM" id="SSF54862">
    <property type="entry name" value="4Fe-4S ferredoxins"/>
    <property type="match status" value="1"/>
</dbReference>
<dbReference type="PRINTS" id="PR00469">
    <property type="entry name" value="PNDRDTASEII"/>
</dbReference>
<dbReference type="PROSITE" id="PS51379">
    <property type="entry name" value="4FE4S_FER_2"/>
    <property type="match status" value="2"/>
</dbReference>
<evidence type="ECO:0000313" key="5">
    <source>
        <dbReference type="Proteomes" id="UP000676246"/>
    </source>
</evidence>
<evidence type="ECO:0000259" key="3">
    <source>
        <dbReference type="PROSITE" id="PS51379"/>
    </source>
</evidence>
<keyword evidence="5" id="KW-1185">Reference proteome</keyword>
<dbReference type="PANTHER" id="PTHR48105">
    <property type="entry name" value="THIOREDOXIN REDUCTASE 1-RELATED-RELATED"/>
    <property type="match status" value="1"/>
</dbReference>
<evidence type="ECO:0000256" key="2">
    <source>
        <dbReference type="ARBA" id="ARBA00023002"/>
    </source>
</evidence>
<dbReference type="InterPro" id="IPR017896">
    <property type="entry name" value="4Fe4S_Fe-S-bd"/>
</dbReference>
<proteinExistence type="predicted"/>
<dbReference type="SUPFAM" id="SSF51905">
    <property type="entry name" value="FAD/NAD(P)-binding domain"/>
    <property type="match status" value="2"/>
</dbReference>
<keyword evidence="1" id="KW-0285">Flavoprotein</keyword>
<organism evidence="4 5">
    <name type="scientific">Ideonella alba</name>
    <dbReference type="NCBI Taxonomy" id="2824118"/>
    <lineage>
        <taxon>Bacteria</taxon>
        <taxon>Pseudomonadati</taxon>
        <taxon>Pseudomonadota</taxon>
        <taxon>Betaproteobacteria</taxon>
        <taxon>Burkholderiales</taxon>
        <taxon>Sphaerotilaceae</taxon>
        <taxon>Ideonella</taxon>
    </lineage>
</organism>
<feature type="domain" description="4Fe-4S ferredoxin-type" evidence="3">
    <location>
        <begin position="77"/>
        <end position="106"/>
    </location>
</feature>
<accession>A0A940Y7W5</accession>